<evidence type="ECO:0000256" key="1">
    <source>
        <dbReference type="SAM" id="MobiDB-lite"/>
    </source>
</evidence>
<dbReference type="PROSITE" id="PS51257">
    <property type="entry name" value="PROKAR_LIPOPROTEIN"/>
    <property type="match status" value="1"/>
</dbReference>
<name>A0A5K7XGL4_9BACT</name>
<dbReference type="Proteomes" id="UP000326837">
    <property type="component" value="Chromosome"/>
</dbReference>
<dbReference type="InterPro" id="IPR046596">
    <property type="entry name" value="DUF6655"/>
</dbReference>
<keyword evidence="2" id="KW-0732">Signal</keyword>
<feature type="chain" id="PRO_5024989887" evidence="2">
    <location>
        <begin position="28"/>
        <end position="292"/>
    </location>
</feature>
<proteinExistence type="predicted"/>
<reference evidence="4" key="1">
    <citation type="submission" date="2019-10" db="EMBL/GenBank/DDBJ databases">
        <title>Lacipirellula parvula gen. nov., sp. nov., representing a lineage of planctomycetes widespread in freshwater anoxic habitats, and description of the family Lacipirellulaceae.</title>
        <authorList>
            <person name="Dedysh S.N."/>
            <person name="Kulichevskaya I.S."/>
            <person name="Beletsky A.V."/>
            <person name="Rakitin A.L."/>
            <person name="Mardanov A.V."/>
            <person name="Ivanova A.A."/>
            <person name="Saltykova V.X."/>
            <person name="Rijpstra W.I.C."/>
            <person name="Sinninghe Damste J.S."/>
            <person name="Ravin N.V."/>
        </authorList>
    </citation>
    <scope>NUCLEOTIDE SEQUENCE [LARGE SCALE GENOMIC DNA]</scope>
    <source>
        <strain evidence="4">PX69</strain>
    </source>
</reference>
<evidence type="ECO:0000313" key="4">
    <source>
        <dbReference type="Proteomes" id="UP000326837"/>
    </source>
</evidence>
<dbReference type="AlphaFoldDB" id="A0A5K7XGL4"/>
<keyword evidence="4" id="KW-1185">Reference proteome</keyword>
<evidence type="ECO:0000313" key="3">
    <source>
        <dbReference type="EMBL" id="BBO35127.1"/>
    </source>
</evidence>
<dbReference type="Pfam" id="PF20360">
    <property type="entry name" value="DUF6655"/>
    <property type="match status" value="1"/>
</dbReference>
<feature type="region of interest" description="Disordered" evidence="1">
    <location>
        <begin position="235"/>
        <end position="292"/>
    </location>
</feature>
<dbReference type="RefSeq" id="WP_152100573.1">
    <property type="nucleotide sequence ID" value="NZ_AP021861.1"/>
</dbReference>
<protein>
    <submittedName>
        <fullName evidence="3">Uncharacterized protein</fullName>
    </submittedName>
</protein>
<accession>A0A5K7XGL4</accession>
<dbReference type="KEGG" id="lpav:PLANPX_4739"/>
<gene>
    <name evidence="3" type="ORF">PLANPX_4739</name>
</gene>
<dbReference type="EMBL" id="AP021861">
    <property type="protein sequence ID" value="BBO35127.1"/>
    <property type="molecule type" value="Genomic_DNA"/>
</dbReference>
<feature type="signal peptide" evidence="2">
    <location>
        <begin position="1"/>
        <end position="27"/>
    </location>
</feature>
<sequence>MHARSLRCNSNRLAMAMVLLVVCTAGGCGTTRTSNTARTATEQLLISDAVDRTVQQINFKVLAGENVFFDTAQMGDVVDKGYLISCMRQHLLASGCVMKDKREDATYIIEPRVGVIGTDNHDLMFGIPAFSVPQLATGSVLPSSVPEIAFAKRRDQMGVAKIAVFAYRRETGEPVWQSGMAMNKSTANDIWLFGAGPFQKGTIYDETRFAGIEKKKDEDANAKAPVEVEAEAVFASAPPQIQHRAPSGVVQASAELPLDQGGGPPVLPPPARPIAEAPKPAEGGEDPATTAG</sequence>
<evidence type="ECO:0000256" key="2">
    <source>
        <dbReference type="SAM" id="SignalP"/>
    </source>
</evidence>
<organism evidence="3 4">
    <name type="scientific">Lacipirellula parvula</name>
    <dbReference type="NCBI Taxonomy" id="2650471"/>
    <lineage>
        <taxon>Bacteria</taxon>
        <taxon>Pseudomonadati</taxon>
        <taxon>Planctomycetota</taxon>
        <taxon>Planctomycetia</taxon>
        <taxon>Pirellulales</taxon>
        <taxon>Lacipirellulaceae</taxon>
        <taxon>Lacipirellula</taxon>
    </lineage>
</organism>